<proteinExistence type="predicted"/>
<dbReference type="RefSeq" id="WP_109617181.1">
    <property type="nucleotide sequence ID" value="NZ_QGDO01000002.1"/>
</dbReference>
<dbReference type="Gene3D" id="1.10.287.1080">
    <property type="entry name" value="MazG-like"/>
    <property type="match status" value="1"/>
</dbReference>
<reference evidence="2 3" key="1">
    <citation type="submission" date="2018-03" db="EMBL/GenBank/DDBJ databases">
        <title>Genomic Encyclopedia of Archaeal and Bacterial Type Strains, Phase II (KMG-II): from individual species to whole genera.</title>
        <authorList>
            <person name="Goeker M."/>
        </authorList>
    </citation>
    <scope>NUCLEOTIDE SEQUENCE [LARGE SCALE GENOMIC DNA]</scope>
    <source>
        <strain evidence="2 3">DSM 28229</strain>
    </source>
</reference>
<keyword evidence="3" id="KW-1185">Reference proteome</keyword>
<dbReference type="OrthoDB" id="6196528at2"/>
<evidence type="ECO:0000259" key="1">
    <source>
        <dbReference type="Pfam" id="PF03819"/>
    </source>
</evidence>
<dbReference type="Pfam" id="PF03819">
    <property type="entry name" value="MazG"/>
    <property type="match status" value="1"/>
</dbReference>
<name>A0A315ZBQ3_SEDFL</name>
<sequence>MEQFEKLLHIAQRKSIIDQNSDWSNGSSTYLEEIKKEVEEVLEEIPKNRDCYLEDELGDILWDYMNILLAMEKERGIKLTAVLERACKKYEERILGIESGKSWAEVKEKQKIDLAEELDLEKSKSS</sequence>
<dbReference type="Proteomes" id="UP000245535">
    <property type="component" value="Unassembled WGS sequence"/>
</dbReference>
<dbReference type="EMBL" id="QGDO01000002">
    <property type="protein sequence ID" value="PWJ43006.1"/>
    <property type="molecule type" value="Genomic_DNA"/>
</dbReference>
<evidence type="ECO:0000313" key="3">
    <source>
        <dbReference type="Proteomes" id="UP000245535"/>
    </source>
</evidence>
<accession>A0A315ZBQ3</accession>
<evidence type="ECO:0000313" key="2">
    <source>
        <dbReference type="EMBL" id="PWJ43006.1"/>
    </source>
</evidence>
<keyword evidence="2" id="KW-0378">Hydrolase</keyword>
<comment type="caution">
    <text evidence="2">The sequence shown here is derived from an EMBL/GenBank/DDBJ whole genome shotgun (WGS) entry which is preliminary data.</text>
</comment>
<dbReference type="SUPFAM" id="SSF101386">
    <property type="entry name" value="all-alpha NTP pyrophosphatases"/>
    <property type="match status" value="1"/>
</dbReference>
<dbReference type="GO" id="GO:0016787">
    <property type="term" value="F:hydrolase activity"/>
    <property type="evidence" value="ECO:0007669"/>
    <property type="project" value="UniProtKB-KW"/>
</dbReference>
<dbReference type="AlphaFoldDB" id="A0A315ZBQ3"/>
<feature type="domain" description="NTP pyrophosphohydrolase MazG-like" evidence="1">
    <location>
        <begin position="27"/>
        <end position="93"/>
    </location>
</feature>
<protein>
    <submittedName>
        <fullName evidence="2">NTP pyrophosphatase (Non-canonical NTP hydrolase)</fullName>
    </submittedName>
</protein>
<dbReference type="InterPro" id="IPR004518">
    <property type="entry name" value="MazG-like_dom"/>
</dbReference>
<organism evidence="2 3">
    <name type="scientific">Sediminitomix flava</name>
    <dbReference type="NCBI Taxonomy" id="379075"/>
    <lineage>
        <taxon>Bacteria</taxon>
        <taxon>Pseudomonadati</taxon>
        <taxon>Bacteroidota</taxon>
        <taxon>Cytophagia</taxon>
        <taxon>Cytophagales</taxon>
        <taxon>Flammeovirgaceae</taxon>
        <taxon>Sediminitomix</taxon>
    </lineage>
</organism>
<gene>
    <name evidence="2" type="ORF">BC781_102553</name>
</gene>